<reference evidence="3 4" key="1">
    <citation type="submission" date="2019-05" db="EMBL/GenBank/DDBJ databases">
        <title>Whole genome sequence analysis of Cupriavidus campinensis S14E4C strain.</title>
        <authorList>
            <person name="Abbaszade G."/>
            <person name="Szabo A."/>
            <person name="Toumi M."/>
            <person name="Toth E."/>
        </authorList>
    </citation>
    <scope>NUCLEOTIDE SEQUENCE [LARGE SCALE GENOMIC DNA]</scope>
    <source>
        <strain evidence="3 4">S14E4C</strain>
    </source>
</reference>
<evidence type="ECO:0000313" key="4">
    <source>
        <dbReference type="Proteomes" id="UP000318943"/>
    </source>
</evidence>
<evidence type="ECO:0000313" key="3">
    <source>
        <dbReference type="EMBL" id="TSP10338.1"/>
    </source>
</evidence>
<name>A0ABY3EHR0_9BURK</name>
<comment type="caution">
    <text evidence="3">The sequence shown here is derived from an EMBL/GenBank/DDBJ whole genome shotgun (WGS) entry which is preliminary data.</text>
</comment>
<keyword evidence="1" id="KW-0732">Signal</keyword>
<feature type="domain" description="CNP1-like uncharacterised" evidence="2">
    <location>
        <begin position="44"/>
        <end position="181"/>
    </location>
</feature>
<protein>
    <recommendedName>
        <fullName evidence="2">CNP1-like uncharacterized domain-containing protein</fullName>
    </recommendedName>
</protein>
<proteinExistence type="predicted"/>
<sequence>MTSFTGRRVRAGLLLAAACLALAGCKTTSKGLPEEESGFVNPFEERAFKESEIGLPPPPKDADLIPFSVNGSGEFRFAVDSKSISVGPDRVVRFTVVITSPGGARNVNFEGMRCDAFERKLYATLPQGATEWIPNRADDRDTWYRMQTRSRNAYSATLATDFFCEGRTVAGTPEKMIKDLRAYAPSR</sequence>
<evidence type="ECO:0000256" key="1">
    <source>
        <dbReference type="SAM" id="SignalP"/>
    </source>
</evidence>
<dbReference type="Pfam" id="PF08750">
    <property type="entry name" value="CNP1"/>
    <property type="match status" value="1"/>
</dbReference>
<organism evidence="3 4">
    <name type="scientific">Cupriavidus campinensis</name>
    <dbReference type="NCBI Taxonomy" id="151783"/>
    <lineage>
        <taxon>Bacteria</taxon>
        <taxon>Pseudomonadati</taxon>
        <taxon>Pseudomonadota</taxon>
        <taxon>Betaproteobacteria</taxon>
        <taxon>Burkholderiales</taxon>
        <taxon>Burkholderiaceae</taxon>
        <taxon>Cupriavidus</taxon>
    </lineage>
</organism>
<evidence type="ECO:0000259" key="2">
    <source>
        <dbReference type="Pfam" id="PF08750"/>
    </source>
</evidence>
<feature type="chain" id="PRO_5046485856" description="CNP1-like uncharacterized domain-containing protein" evidence="1">
    <location>
        <begin position="24"/>
        <end position="187"/>
    </location>
</feature>
<dbReference type="PROSITE" id="PS51257">
    <property type="entry name" value="PROKAR_LIPOPROTEIN"/>
    <property type="match status" value="1"/>
</dbReference>
<feature type="signal peptide" evidence="1">
    <location>
        <begin position="1"/>
        <end position="23"/>
    </location>
</feature>
<accession>A0ABY3EHR0</accession>
<dbReference type="RefSeq" id="WP_144201300.1">
    <property type="nucleotide sequence ID" value="NZ_CAJPVH010000024.1"/>
</dbReference>
<dbReference type="EMBL" id="VCIZ01000016">
    <property type="protein sequence ID" value="TSP10338.1"/>
    <property type="molecule type" value="Genomic_DNA"/>
</dbReference>
<dbReference type="InterPro" id="IPR014861">
    <property type="entry name" value="CNP1-like_dom"/>
</dbReference>
<gene>
    <name evidence="3" type="ORF">FGG12_22845</name>
</gene>
<dbReference type="Proteomes" id="UP000318943">
    <property type="component" value="Unassembled WGS sequence"/>
</dbReference>
<keyword evidence="4" id="KW-1185">Reference proteome</keyword>